<dbReference type="PANTHER" id="PTHR48090">
    <property type="entry name" value="UNDECAPRENYL-PHOSPHATE 4-DEOXY-4-FORMAMIDO-L-ARABINOSE TRANSFERASE-RELATED"/>
    <property type="match status" value="1"/>
</dbReference>
<gene>
    <name evidence="2" type="ORF">B5V03_00860</name>
</gene>
<organism evidence="2 3">
    <name type="scientific">Bradyrhizobium betae</name>
    <dbReference type="NCBI Taxonomy" id="244734"/>
    <lineage>
        <taxon>Bacteria</taxon>
        <taxon>Pseudomonadati</taxon>
        <taxon>Pseudomonadota</taxon>
        <taxon>Alphaproteobacteria</taxon>
        <taxon>Hyphomicrobiales</taxon>
        <taxon>Nitrobacteraceae</taxon>
        <taxon>Bradyrhizobium</taxon>
    </lineage>
</organism>
<dbReference type="Proteomes" id="UP000290819">
    <property type="component" value="Unassembled WGS sequence"/>
</dbReference>
<dbReference type="PANTHER" id="PTHR48090:SF7">
    <property type="entry name" value="RFBJ PROTEIN"/>
    <property type="match status" value="1"/>
</dbReference>
<dbReference type="InterPro" id="IPR001173">
    <property type="entry name" value="Glyco_trans_2-like"/>
</dbReference>
<dbReference type="EMBL" id="MZXW01000004">
    <property type="protein sequence ID" value="RXT54051.1"/>
    <property type="molecule type" value="Genomic_DNA"/>
</dbReference>
<reference evidence="2 3" key="1">
    <citation type="submission" date="2017-03" db="EMBL/GenBank/DDBJ databases">
        <authorList>
            <person name="Safronova V.I."/>
            <person name="Sazanova A.L."/>
            <person name="Chirak E.R."/>
        </authorList>
    </citation>
    <scope>NUCLEOTIDE SEQUENCE [LARGE SCALE GENOMIC DNA]</scope>
    <source>
        <strain evidence="2 3">Opo-243</strain>
    </source>
</reference>
<keyword evidence="3" id="KW-1185">Reference proteome</keyword>
<evidence type="ECO:0000313" key="2">
    <source>
        <dbReference type="EMBL" id="RXT54051.1"/>
    </source>
</evidence>
<dbReference type="CDD" id="cd04179">
    <property type="entry name" value="DPM_DPG-synthase_like"/>
    <property type="match status" value="1"/>
</dbReference>
<dbReference type="Gene3D" id="3.90.550.10">
    <property type="entry name" value="Spore Coat Polysaccharide Biosynthesis Protein SpsA, Chain A"/>
    <property type="match status" value="1"/>
</dbReference>
<dbReference type="GO" id="GO:0016740">
    <property type="term" value="F:transferase activity"/>
    <property type="evidence" value="ECO:0007669"/>
    <property type="project" value="UniProtKB-KW"/>
</dbReference>
<comment type="caution">
    <text evidence="2">The sequence shown here is derived from an EMBL/GenBank/DDBJ whole genome shotgun (WGS) entry which is preliminary data.</text>
</comment>
<dbReference type="InterPro" id="IPR029044">
    <property type="entry name" value="Nucleotide-diphossugar_trans"/>
</dbReference>
<dbReference type="Pfam" id="PF00535">
    <property type="entry name" value="Glycos_transf_2"/>
    <property type="match status" value="1"/>
</dbReference>
<evidence type="ECO:0000313" key="3">
    <source>
        <dbReference type="Proteomes" id="UP000290819"/>
    </source>
</evidence>
<dbReference type="AlphaFoldDB" id="A0A4Q1VN15"/>
<feature type="domain" description="Glycosyltransferase 2-like" evidence="1">
    <location>
        <begin position="35"/>
        <end position="164"/>
    </location>
</feature>
<name>A0A4Q1VN15_9BRAD</name>
<evidence type="ECO:0000259" key="1">
    <source>
        <dbReference type="Pfam" id="PF00535"/>
    </source>
</evidence>
<proteinExistence type="predicted"/>
<keyword evidence="2" id="KW-0808">Transferase</keyword>
<sequence length="262" mass="28627">MNAPVLSILAHVGVTPAPDPINIALARSLTLPRVSFVVPTLNEAKNLPWLLPRIPNWAHEVIIVDGRSTDDTVAVARRLRDVKVVMEPRRGKGAALRAGFRAATGDIIVMIDADGSMIPEESVVFVSALMAGADLVKGSRFLQGAGTDDMSLFRMLGNWGLTQTVRLLYGGVFSDLCYGYMAFWTKHVATLDCDCDGFEIETLINVRALKNHLNIVEVASFEAPRISGESNLRAIPDGWRVLKTILRERVLSPVSLVSYGYP</sequence>
<protein>
    <submittedName>
        <fullName evidence="2">Glycosyl transferase</fullName>
    </submittedName>
</protein>
<dbReference type="SUPFAM" id="SSF53448">
    <property type="entry name" value="Nucleotide-diphospho-sugar transferases"/>
    <property type="match status" value="1"/>
</dbReference>
<dbReference type="OrthoDB" id="9811222at2"/>
<dbReference type="InterPro" id="IPR050256">
    <property type="entry name" value="Glycosyltransferase_2"/>
</dbReference>
<accession>A0A4Q1VN15</accession>
<dbReference type="RefSeq" id="WP_129267391.1">
    <property type="nucleotide sequence ID" value="NZ_MZXW01000004.1"/>
</dbReference>